<gene>
    <name evidence="3" type="ORF">PIB30_013842</name>
</gene>
<evidence type="ECO:0000259" key="2">
    <source>
        <dbReference type="Pfam" id="PF20167"/>
    </source>
</evidence>
<feature type="compositionally biased region" description="Basic residues" evidence="1">
    <location>
        <begin position="1"/>
        <end position="11"/>
    </location>
</feature>
<keyword evidence="4" id="KW-1185">Reference proteome</keyword>
<accession>A0ABU6T6S5</accession>
<evidence type="ECO:0000256" key="1">
    <source>
        <dbReference type="SAM" id="MobiDB-lite"/>
    </source>
</evidence>
<name>A0ABU6T6S5_9FABA</name>
<feature type="region of interest" description="Disordered" evidence="1">
    <location>
        <begin position="407"/>
        <end position="442"/>
    </location>
</feature>
<comment type="caution">
    <text evidence="3">The sequence shown here is derived from an EMBL/GenBank/DDBJ whole genome shotgun (WGS) entry which is preliminary data.</text>
</comment>
<dbReference type="Pfam" id="PF20167">
    <property type="entry name" value="Transposase_32"/>
    <property type="match status" value="1"/>
</dbReference>
<protein>
    <recommendedName>
        <fullName evidence="2">Putative plant transposon protein domain-containing protein</fullName>
    </recommendedName>
</protein>
<evidence type="ECO:0000313" key="4">
    <source>
        <dbReference type="Proteomes" id="UP001341840"/>
    </source>
</evidence>
<feature type="region of interest" description="Disordered" evidence="1">
    <location>
        <begin position="250"/>
        <end position="297"/>
    </location>
</feature>
<feature type="region of interest" description="Disordered" evidence="1">
    <location>
        <begin position="1"/>
        <end position="20"/>
    </location>
</feature>
<feature type="domain" description="Putative plant transposon protein" evidence="2">
    <location>
        <begin position="85"/>
        <end position="242"/>
    </location>
</feature>
<reference evidence="3 4" key="1">
    <citation type="journal article" date="2023" name="Plants (Basel)">
        <title>Bridging the Gap: Combining Genomics and Transcriptomics Approaches to Understand Stylosanthes scabra, an Orphan Legume from the Brazilian Caatinga.</title>
        <authorList>
            <person name="Ferreira-Neto J.R.C."/>
            <person name="da Silva M.D."/>
            <person name="Binneck E."/>
            <person name="de Melo N.F."/>
            <person name="da Silva R.H."/>
            <person name="de Melo A.L.T.M."/>
            <person name="Pandolfi V."/>
            <person name="Bustamante F.O."/>
            <person name="Brasileiro-Vidal A.C."/>
            <person name="Benko-Iseppon A.M."/>
        </authorList>
    </citation>
    <scope>NUCLEOTIDE SEQUENCE [LARGE SCALE GENOMIC DNA]</scope>
    <source>
        <tissue evidence="3">Leaves</tissue>
    </source>
</reference>
<feature type="compositionally biased region" description="Basic and acidic residues" evidence="1">
    <location>
        <begin position="409"/>
        <end position="423"/>
    </location>
</feature>
<evidence type="ECO:0000313" key="3">
    <source>
        <dbReference type="EMBL" id="MED6144235.1"/>
    </source>
</evidence>
<feature type="compositionally biased region" description="Acidic residues" evidence="1">
    <location>
        <begin position="424"/>
        <end position="442"/>
    </location>
</feature>
<proteinExistence type="predicted"/>
<feature type="compositionally biased region" description="Low complexity" evidence="1">
    <location>
        <begin position="278"/>
        <end position="297"/>
    </location>
</feature>
<sequence>MAALLRKRKGKAAASSSGEAPRFKTSFHEAHYKGFLAARKVLPELIIETNDEILTPLYAHITMRKWQTFAKPLQAIPYSMVPDEDERKPYSYKTMVRGKEISFAPSDIRRVLKLIEKPLPNAPSYHDRKARKDFRIEEVKECLCVEGGNWVLHADRRPHYLRRTDLDPMAKGWYDFVCRSILPTTNRSECTVERAVLIHSIIIGEDIRVEEIIADEIYKFVYKKKLSSSLPFPSTIARLCHEVKAFTKEESMIPQEPPTNGDAMVRVRERRQSRQQRQETPQQQRPQEQPQPQVQQQQDFPSNFYTHFDNSMSMIYRILDNHQEESKRSFEALNTRMNKFDDQLSFLCYSNQMNNEQMLSPYQDTTRLMREMEMQGIPITMANLAIHRQKEEEMRQERMRYDQILQEVAAEKAREENKGKARDVEEEDEDTDEEDSNGSEEW</sequence>
<organism evidence="3 4">
    <name type="scientific">Stylosanthes scabra</name>
    <dbReference type="NCBI Taxonomy" id="79078"/>
    <lineage>
        <taxon>Eukaryota</taxon>
        <taxon>Viridiplantae</taxon>
        <taxon>Streptophyta</taxon>
        <taxon>Embryophyta</taxon>
        <taxon>Tracheophyta</taxon>
        <taxon>Spermatophyta</taxon>
        <taxon>Magnoliopsida</taxon>
        <taxon>eudicotyledons</taxon>
        <taxon>Gunneridae</taxon>
        <taxon>Pentapetalae</taxon>
        <taxon>rosids</taxon>
        <taxon>fabids</taxon>
        <taxon>Fabales</taxon>
        <taxon>Fabaceae</taxon>
        <taxon>Papilionoideae</taxon>
        <taxon>50 kb inversion clade</taxon>
        <taxon>dalbergioids sensu lato</taxon>
        <taxon>Dalbergieae</taxon>
        <taxon>Pterocarpus clade</taxon>
        <taxon>Stylosanthes</taxon>
    </lineage>
</organism>
<dbReference type="EMBL" id="JASCZI010090657">
    <property type="protein sequence ID" value="MED6144235.1"/>
    <property type="molecule type" value="Genomic_DNA"/>
</dbReference>
<dbReference type="InterPro" id="IPR046796">
    <property type="entry name" value="Transposase_32_dom"/>
</dbReference>
<dbReference type="Proteomes" id="UP001341840">
    <property type="component" value="Unassembled WGS sequence"/>
</dbReference>